<organism evidence="2 3">
    <name type="scientific">Xanthomonas oryzae pv. oryzae (strain PXO99A)</name>
    <dbReference type="NCBI Taxonomy" id="360094"/>
    <lineage>
        <taxon>Bacteria</taxon>
        <taxon>Pseudomonadati</taxon>
        <taxon>Pseudomonadota</taxon>
        <taxon>Gammaproteobacteria</taxon>
        <taxon>Lysobacterales</taxon>
        <taxon>Lysobacteraceae</taxon>
        <taxon>Xanthomonas</taxon>
    </lineage>
</organism>
<keyword evidence="1" id="KW-1133">Transmembrane helix</keyword>
<evidence type="ECO:0000313" key="3">
    <source>
        <dbReference type="Proteomes" id="UP000001740"/>
    </source>
</evidence>
<dbReference type="HOGENOM" id="CLU_1767329_0_0_6"/>
<gene>
    <name evidence="2" type="ordered locus">PXO_00087</name>
</gene>
<protein>
    <submittedName>
        <fullName evidence="2">Putative secreted protein</fullName>
    </submittedName>
</protein>
<dbReference type="eggNOG" id="ENOG5031F2J">
    <property type="taxonomic scope" value="Bacteria"/>
</dbReference>
<dbReference type="RefSeq" id="WP_012444585.1">
    <property type="nucleotide sequence ID" value="NC_010717.2"/>
</dbReference>
<reference evidence="2 3" key="1">
    <citation type="journal article" date="2008" name="BMC Genomics">
        <title>Genome sequence and rapid evolution of the rice pathogen Xanthomonas oryzae pv. oryzae PXO99A.</title>
        <authorList>
            <person name="Salzberg S.L."/>
            <person name="Sommer D.D."/>
            <person name="Schatz M.C."/>
            <person name="Phillippy A.M."/>
            <person name="Rabinowicz P.D."/>
            <person name="Tsuge S."/>
            <person name="Furutani A."/>
            <person name="Ochiai H."/>
            <person name="Delcher A.L."/>
            <person name="Kelley D."/>
            <person name="Madupu R."/>
            <person name="Puiu D."/>
            <person name="Radune D."/>
            <person name="Shumway M."/>
            <person name="Trapnell C."/>
            <person name="Aparna G."/>
            <person name="Jha G."/>
            <person name="Pandey A."/>
            <person name="Patil P.B."/>
            <person name="Ishihara H."/>
            <person name="Meyer D.F."/>
            <person name="Szurek B."/>
            <person name="Verdier V."/>
            <person name="Koebnik R."/>
            <person name="Dow J.M."/>
            <person name="Ryan R.P."/>
            <person name="Hirata H."/>
            <person name="Tsuyumu S."/>
            <person name="Won Lee S."/>
            <person name="Seo Y.S."/>
            <person name="Sriariyanum M."/>
            <person name="Ronald P.C."/>
            <person name="Sonti R.V."/>
            <person name="Van Sluys M.A."/>
            <person name="Leach J.E."/>
            <person name="White F.F."/>
            <person name="Bogdanove A.J."/>
        </authorList>
    </citation>
    <scope>NUCLEOTIDE SEQUENCE [LARGE SCALE GENOMIC DNA]</scope>
    <source>
        <strain evidence="2 3">PXO99A</strain>
    </source>
</reference>
<keyword evidence="1" id="KW-0472">Membrane</keyword>
<keyword evidence="1" id="KW-0812">Transmembrane</keyword>
<proteinExistence type="predicted"/>
<evidence type="ECO:0000313" key="2">
    <source>
        <dbReference type="EMBL" id="ACD58380.1"/>
    </source>
</evidence>
<accession>A0A0K0GJD7</accession>
<dbReference type="Proteomes" id="UP000001740">
    <property type="component" value="Chromosome"/>
</dbReference>
<sequence length="147" mass="15730">MKTGLASLPRTRHWRVFALAMLALAAYPAFVLIAVYSQWLGSGLPGGRNGPADAYRHSLASAIVAYTLSPRCVDWVTAVMERGGVGTPSRAMDAHNNGIGARIGAAAPSWAAMQREVRAAVDHGAIDARSPDQITWLAATAWQDRLY</sequence>
<dbReference type="AlphaFoldDB" id="A0A0K0GJD7"/>
<feature type="transmembrane region" description="Helical" evidence="1">
    <location>
        <begin position="16"/>
        <end position="39"/>
    </location>
</feature>
<evidence type="ECO:0000256" key="1">
    <source>
        <dbReference type="SAM" id="Phobius"/>
    </source>
</evidence>
<dbReference type="KEGG" id="xop:PXO_00087"/>
<name>A0A0K0GJD7_XANOP</name>
<dbReference type="EMBL" id="CP000967">
    <property type="protein sequence ID" value="ACD58380.1"/>
    <property type="molecule type" value="Genomic_DNA"/>
</dbReference>